<dbReference type="EMBL" id="BKAU01000005">
    <property type="protein sequence ID" value="GEP97840.1"/>
    <property type="molecule type" value="Genomic_DNA"/>
</dbReference>
<dbReference type="SUPFAM" id="SSF48726">
    <property type="entry name" value="Immunoglobulin"/>
    <property type="match status" value="1"/>
</dbReference>
<proteinExistence type="predicted"/>
<dbReference type="InterPro" id="IPR013783">
    <property type="entry name" value="Ig-like_fold"/>
</dbReference>
<feature type="domain" description="Ig-like" evidence="2">
    <location>
        <begin position="231"/>
        <end position="337"/>
    </location>
</feature>
<evidence type="ECO:0000256" key="1">
    <source>
        <dbReference type="SAM" id="SignalP"/>
    </source>
</evidence>
<dbReference type="Gene3D" id="2.60.40.10">
    <property type="entry name" value="Immunoglobulins"/>
    <property type="match status" value="2"/>
</dbReference>
<dbReference type="SMART" id="SM00089">
    <property type="entry name" value="PKD"/>
    <property type="match status" value="4"/>
</dbReference>
<dbReference type="InterPro" id="IPR025667">
    <property type="entry name" value="SprB_repeat"/>
</dbReference>
<feature type="signal peptide" evidence="1">
    <location>
        <begin position="1"/>
        <end position="19"/>
    </location>
</feature>
<keyword evidence="1" id="KW-0732">Signal</keyword>
<evidence type="ECO:0000259" key="2">
    <source>
        <dbReference type="PROSITE" id="PS50835"/>
    </source>
</evidence>
<evidence type="ECO:0000313" key="4">
    <source>
        <dbReference type="Proteomes" id="UP000321436"/>
    </source>
</evidence>
<dbReference type="RefSeq" id="WP_378214189.1">
    <property type="nucleotide sequence ID" value="NZ_JBHUOY010000001.1"/>
</dbReference>
<keyword evidence="4" id="KW-1185">Reference proteome</keyword>
<gene>
    <name evidence="3" type="ORF">CCY01nite_41000</name>
</gene>
<sequence length="2137" mass="214566">MFTNILFLAATLLPVTVQAQTTLPAGGIAFTGYDATSGDGAGSKFSFVLLASISSGTTISFTDRGYTGSGWEPAGSTESTIKWVSNSSLTIGTEIRITGLTANFGTVTLTEGASPAGLSLSDLGDQIIAFQGGGGSITGGSALAIAGINYFYTPGTTTSDWNIDEAPGPNSSLMPPGLTGGTNAFYTGPVTATTTQAQSGKFNCTGVPATSAEDIRSAMVNMSNWMLGTSPVVLPSGCTFILYAPVFSSHPPNRTVCVGNNTTMSVTASYVTFYQWYRNTGAGFQPLSEGGNYSGVNTSTLAITGATTDMNGYQYRCRATNAAGFENSNPATHTVVSIGTSGSQTEVSCFNGSNGTATVIPSGGIGAYTYAWSPSGGTGAAASGLAAGNYSVIVTDAVGCEATRNFTITEPATPLSATRLVTNTSCFAGSNGAIDLTPSGGTPPYTYNWGGGITTQDRTGLTAGAYSVTITDANACTYTVNAAVTQPVPVSGTAVATNVACFGGNNGAIDLSPAGGSSPYTYNWGGGVTTQDRTSLTAGAYSVTITDNNGCTGTVGAIVTQPAALSGTTVVTNVSCFGGSNGAINLTPSGGTAPYTYNWGGGVTTQDRTGLAAGAYSVIITDANGCTNTVNATVTQPAAALSGATVVTNVACFGGTGGAIDLTPSGGTAPYTYNWGGGVTTQDRTALAAGDYSVIITDANGCTNTVNATVTQPAAALSGTTVATNVSCFGGSNGAIDLTPSGGTSPYTYNWGGGVTTQDRTSLAAGTYSVIITDANGCTNTVNATVTQPAAAVSGTTVVTNVSCFGGSNGAIDLTPTGGTAPYTYGWTGGIPAQDRTALAAGTYSVTITDANSCVNIVHATVTQPAAAVSGTTVVTHVSCFGGTDGAINLTPSGGTSPYTYDWGGGVTTEDRTGLAAGDYTVIITDANGCTYSINATVTQPAAAVSGTTVVTNVSCFGGSNGAINLTPSGGTSPYTYDWGGGITTEDRTGLAAGAYSVIITDANGCTNTINATVTQPAAAVSGTTVVTNVACFGGTNGAINLTPSGGTASYTYDWGGDITTQDRTGLAAGAYSVTITDANGCTNTIHATVTQPAAAVSGITVVTDVSCFGGNDGAIDLTPSGGTAPYTYNWGGGITTQDRTGLTAGDYSVTITDNNGCQAIRNITVSAPASPLNAVADDQVNVSCNGGSDGSATVAVSGGTPGYTYAWAPSGGTGATASGLATGSYTVTVTDANGCVATSTFNITEPPALGVTTSQTNLLCNGDNSGAATVTPFGGTAPYTYAWAPSGGTVATATGLAAGSYSVTVTDANSCMLTQNFTITEPPALNATAGAQTNIACNGGATGSATVNVTGGTGTYTYVWNTLPVQTTATATGLAAGTYTVTVTDANGCTDTQDFTIIEPAALSAAAGAQTNVACNGGATGSATVAVTGGTPGYTYAWNTIPVQTTATATALAAGTYTVTVTDANGCAVTQNFTITEPTALTATTSQVNVSCNGGADGTATITAAGGTPGYTYAWSTTPVQTTATATGLTAGTYTVTVTDANGCGNTQSVTITQPAALGLTLTSANVACPGHNDGAATATITGGVAPYTYAWNTTPVQITATATALVAGPYIVEVTDANGCTATGSITVNTTPDVTPAVPDVANLPTITRYCQVLHDDIPVPTATDNCNGRITATTTDPLDYTVAGTYGITWTYDDGNGNTSLQTQTIVVNESPLSPVTLDDATFTYNGGVQSITVNNLPADATADYSITPATGSDNGAINAGTYIVTATLTPPAEASGCGPVILTATMIINKAPQVITFDAIPVRNLETDADFQLDATASSGLDVYYTYTYSASQPPATLTPEGFADMLTSGEVLITAHQDGNENWLPAVSIVQPLTIESSNAAISAITVGNKAYADPSPEIYYLMGCDETSDAVDISITTEANAEVSPSHAFTIQTPAPGIYTRDVTVTSQDGSATQTYTVVIERRLDFFSIVTKKFGSLLIVNNNPQTNGGYQFVAYEWYRNGQLAGTGQYYSGDNNALNPTAEYYLKMTTADGEVLQTCIAQIALESTNAAKSYPNPAKAGGTITVEVDFPAEELAQMQICVYSLSGEPVTTQRSTTPVTQVQLPAAMAGATYLVVIKTPNIRKTLKVMVRK</sequence>
<dbReference type="InterPro" id="IPR022409">
    <property type="entry name" value="PKD/Chitinase_dom"/>
</dbReference>
<dbReference type="PROSITE" id="PS50835">
    <property type="entry name" value="IG_LIKE"/>
    <property type="match status" value="1"/>
</dbReference>
<dbReference type="Pfam" id="PF13573">
    <property type="entry name" value="SprB"/>
    <property type="match status" value="17"/>
</dbReference>
<comment type="caution">
    <text evidence="3">The sequence shown here is derived from an EMBL/GenBank/DDBJ whole genome shotgun (WGS) entry which is preliminary data.</text>
</comment>
<protein>
    <recommendedName>
        <fullName evidence="2">Ig-like domain-containing protein</fullName>
    </recommendedName>
</protein>
<dbReference type="NCBIfam" id="TIGR04183">
    <property type="entry name" value="Por_Secre_tail"/>
    <property type="match status" value="1"/>
</dbReference>
<dbReference type="InterPro" id="IPR036179">
    <property type="entry name" value="Ig-like_dom_sf"/>
</dbReference>
<dbReference type="InterPro" id="IPR026444">
    <property type="entry name" value="Secre_tail"/>
</dbReference>
<evidence type="ECO:0000313" key="3">
    <source>
        <dbReference type="EMBL" id="GEP97840.1"/>
    </source>
</evidence>
<dbReference type="InterPro" id="IPR007110">
    <property type="entry name" value="Ig-like_dom"/>
</dbReference>
<accession>A0A512RQ68</accession>
<organism evidence="3 4">
    <name type="scientific">Chitinophaga cymbidii</name>
    <dbReference type="NCBI Taxonomy" id="1096750"/>
    <lineage>
        <taxon>Bacteria</taxon>
        <taxon>Pseudomonadati</taxon>
        <taxon>Bacteroidota</taxon>
        <taxon>Chitinophagia</taxon>
        <taxon>Chitinophagales</taxon>
        <taxon>Chitinophagaceae</taxon>
        <taxon>Chitinophaga</taxon>
    </lineage>
</organism>
<reference evidence="3 4" key="1">
    <citation type="submission" date="2019-07" db="EMBL/GenBank/DDBJ databases">
        <title>Whole genome shotgun sequence of Chitinophaga cymbidii NBRC 109752.</title>
        <authorList>
            <person name="Hosoyama A."/>
            <person name="Uohara A."/>
            <person name="Ohji S."/>
            <person name="Ichikawa N."/>
        </authorList>
    </citation>
    <scope>NUCLEOTIDE SEQUENCE [LARGE SCALE GENOMIC DNA]</scope>
    <source>
        <strain evidence="3 4">NBRC 109752</strain>
    </source>
</reference>
<name>A0A512RQ68_9BACT</name>
<feature type="chain" id="PRO_5022213701" description="Ig-like domain-containing protein" evidence="1">
    <location>
        <begin position="20"/>
        <end position="2137"/>
    </location>
</feature>
<dbReference type="Gene3D" id="2.60.40.740">
    <property type="match status" value="16"/>
</dbReference>
<dbReference type="Proteomes" id="UP000321436">
    <property type="component" value="Unassembled WGS sequence"/>
</dbReference>